<keyword evidence="3" id="KW-1133">Transmembrane helix</keyword>
<keyword evidence="3" id="KW-0812">Transmembrane</keyword>
<evidence type="ECO:0000313" key="4">
    <source>
        <dbReference type="EMBL" id="RVW54228.1"/>
    </source>
</evidence>
<dbReference type="Proteomes" id="UP000288805">
    <property type="component" value="Unassembled WGS sequence"/>
</dbReference>
<evidence type="ECO:0000256" key="2">
    <source>
        <dbReference type="ARBA" id="ARBA00023002"/>
    </source>
</evidence>
<comment type="caution">
    <text evidence="4">The sequence shown here is derived from an EMBL/GenBank/DDBJ whole genome shotgun (WGS) entry which is preliminary data.</text>
</comment>
<sequence length="247" mass="28929">MTHRRDLNPLHDVINRRDYKEKYYKSLMPLGLKYAELLPWGGKLTSESLRFFSPIVIWTKFTSSQYKHGVLYSAFMDYYKAWLELMEQAAEERDTSQIICNREAQHRYLTWRAEKLFLDTFADATPENQDPGHRILKKLIGESLSKDLVRSFLFNGVDELGTKTFLDYFPEYCCENGTINDKRSIIGKSFESRPWDTSGEFIGNHLKNYNLALAFNLLPLYYCFLHLPLLFPVLRSLPSLNEERGLA</sequence>
<gene>
    <name evidence="4" type="primary">HY2_0</name>
    <name evidence="4" type="ORF">CK203_080143</name>
</gene>
<feature type="transmembrane region" description="Helical" evidence="3">
    <location>
        <begin position="211"/>
        <end position="231"/>
    </location>
</feature>
<dbReference type="GO" id="GO:0050897">
    <property type="term" value="F:cobalt ion binding"/>
    <property type="evidence" value="ECO:0007669"/>
    <property type="project" value="InterPro"/>
</dbReference>
<name>A0A438F2I6_VITVI</name>
<reference evidence="4 5" key="1">
    <citation type="journal article" date="2018" name="PLoS Genet.">
        <title>Population sequencing reveals clonal diversity and ancestral inbreeding in the grapevine cultivar Chardonnay.</title>
        <authorList>
            <person name="Roach M.J."/>
            <person name="Johnson D.L."/>
            <person name="Bohlmann J."/>
            <person name="van Vuuren H.J."/>
            <person name="Jones S.J."/>
            <person name="Pretorius I.S."/>
            <person name="Schmidt S.A."/>
            <person name="Borneman A.R."/>
        </authorList>
    </citation>
    <scope>NUCLEOTIDE SEQUENCE [LARGE SCALE GENOMIC DNA]</scope>
    <source>
        <strain evidence="5">cv. Chardonnay</strain>
        <tissue evidence="4">Leaf</tissue>
    </source>
</reference>
<protein>
    <submittedName>
        <fullName evidence="4">Phytochromobilin:ferredoxin oxidoreductase, chloroplastic</fullName>
    </submittedName>
</protein>
<keyword evidence="3" id="KW-0472">Membrane</keyword>
<accession>A0A438F2I6</accession>
<dbReference type="InterPro" id="IPR009249">
    <property type="entry name" value="Ferredoxin-dep_bilin_Rdtase"/>
</dbReference>
<dbReference type="PANTHER" id="PTHR34557">
    <property type="entry name" value="PHYTOCHROMOBILIN:FERREDOXIN OXIDOREDUCTASE, CHLOROPLASTIC"/>
    <property type="match status" value="1"/>
</dbReference>
<evidence type="ECO:0000256" key="1">
    <source>
        <dbReference type="ARBA" id="ARBA00006908"/>
    </source>
</evidence>
<comment type="similarity">
    <text evidence="1">Belongs to the HY2 family.</text>
</comment>
<dbReference type="Gene3D" id="3.40.1500.20">
    <property type="match status" value="1"/>
</dbReference>
<dbReference type="GO" id="GO:0016636">
    <property type="term" value="F:oxidoreductase activity, acting on the CH-CH group of donors, iron-sulfur protein as acceptor"/>
    <property type="evidence" value="ECO:0007669"/>
    <property type="project" value="InterPro"/>
</dbReference>
<proteinExistence type="inferred from homology"/>
<keyword evidence="2" id="KW-0560">Oxidoreductase</keyword>
<organism evidence="4 5">
    <name type="scientific">Vitis vinifera</name>
    <name type="common">Grape</name>
    <dbReference type="NCBI Taxonomy" id="29760"/>
    <lineage>
        <taxon>Eukaryota</taxon>
        <taxon>Viridiplantae</taxon>
        <taxon>Streptophyta</taxon>
        <taxon>Embryophyta</taxon>
        <taxon>Tracheophyta</taxon>
        <taxon>Spermatophyta</taxon>
        <taxon>Magnoliopsida</taxon>
        <taxon>eudicotyledons</taxon>
        <taxon>Gunneridae</taxon>
        <taxon>Pentapetalae</taxon>
        <taxon>rosids</taxon>
        <taxon>Vitales</taxon>
        <taxon>Vitaceae</taxon>
        <taxon>Viteae</taxon>
        <taxon>Vitis</taxon>
    </lineage>
</organism>
<evidence type="ECO:0000313" key="5">
    <source>
        <dbReference type="Proteomes" id="UP000288805"/>
    </source>
</evidence>
<evidence type="ECO:0000256" key="3">
    <source>
        <dbReference type="SAM" id="Phobius"/>
    </source>
</evidence>
<dbReference type="EMBL" id="QGNW01001129">
    <property type="protein sequence ID" value="RVW54228.1"/>
    <property type="molecule type" value="Genomic_DNA"/>
</dbReference>
<dbReference type="Pfam" id="PF05996">
    <property type="entry name" value="Fe_bilin_red"/>
    <property type="match status" value="1"/>
</dbReference>
<dbReference type="PANTHER" id="PTHR34557:SF1">
    <property type="entry name" value="PHYTOCHROMOBILIN:FERREDOXIN OXIDOREDUCTASE, CHLOROPLASTIC"/>
    <property type="match status" value="1"/>
</dbReference>
<dbReference type="GO" id="GO:0010024">
    <property type="term" value="P:phytochromobilin biosynthetic process"/>
    <property type="evidence" value="ECO:0007669"/>
    <property type="project" value="InterPro"/>
</dbReference>
<dbReference type="AlphaFoldDB" id="A0A438F2I6"/>